<proteinExistence type="predicted"/>
<comment type="caution">
    <text evidence="1">The sequence shown here is derived from an EMBL/GenBank/DDBJ whole genome shotgun (WGS) entry which is preliminary data.</text>
</comment>
<sequence>MMGTIVAALILLYLVFIAGVAVYGAREMSKVGFPWRFIGGLAWRSYMGRQINVVIDDACRRFAQRADSSRYKMTLSTGNAGETRVPQRKARANFTVRLNPVLWPLSIRSRILALLIRIATRLGWVVVVVGPCGSGKSVLLNCAMGGATIGDKAELLRWRSGSRPQFDVSNAPSGPFAIDEAQAFDHESLLGGLELLRGRGFAIVFQEMHHIDEMGLSGELRTGHRRITIRLDKHRCDRDARYDC</sequence>
<evidence type="ECO:0000313" key="2">
    <source>
        <dbReference type="Proteomes" id="UP000068016"/>
    </source>
</evidence>
<dbReference type="EMBL" id="LPLZ01000090">
    <property type="protein sequence ID" value="KWN04830.1"/>
    <property type="molecule type" value="Genomic_DNA"/>
</dbReference>
<name>A0A108E4Z7_9BURK</name>
<evidence type="ECO:0000313" key="1">
    <source>
        <dbReference type="EMBL" id="KWN04830.1"/>
    </source>
</evidence>
<accession>A0A108E4Z7</accession>
<reference evidence="1 2" key="1">
    <citation type="submission" date="2015-11" db="EMBL/GenBank/DDBJ databases">
        <title>Expanding the genomic diversity of Burkholderia species for the development of highly accurate diagnostics.</title>
        <authorList>
            <person name="Sahl J."/>
            <person name="Keim P."/>
            <person name="Wagner D."/>
        </authorList>
    </citation>
    <scope>NUCLEOTIDE SEQUENCE [LARGE SCALE GENOMIC DNA]</scope>
    <source>
        <strain evidence="1 2">MSMB793WGS</strain>
    </source>
</reference>
<organism evidence="1 2">
    <name type="scientific">Burkholderia territorii</name>
    <dbReference type="NCBI Taxonomy" id="1503055"/>
    <lineage>
        <taxon>Bacteria</taxon>
        <taxon>Pseudomonadati</taxon>
        <taxon>Pseudomonadota</taxon>
        <taxon>Betaproteobacteria</taxon>
        <taxon>Burkholderiales</taxon>
        <taxon>Burkholderiaceae</taxon>
        <taxon>Burkholderia</taxon>
        <taxon>Burkholderia cepacia complex</taxon>
    </lineage>
</organism>
<gene>
    <name evidence="1" type="ORF">WT83_30510</name>
</gene>
<dbReference type="AlphaFoldDB" id="A0A108E4Z7"/>
<protein>
    <submittedName>
        <fullName evidence="1">Uncharacterized protein</fullName>
    </submittedName>
</protein>
<dbReference type="SUPFAM" id="SSF53795">
    <property type="entry name" value="PEP carboxykinase-like"/>
    <property type="match status" value="1"/>
</dbReference>
<dbReference type="Proteomes" id="UP000068016">
    <property type="component" value="Unassembled WGS sequence"/>
</dbReference>